<dbReference type="InParanoid" id="W4JP30"/>
<dbReference type="GeneID" id="20675461"/>
<protein>
    <submittedName>
        <fullName evidence="2">Uncharacterized protein</fullName>
    </submittedName>
</protein>
<dbReference type="KEGG" id="hir:HETIRDRAFT_442522"/>
<accession>W4JP30</accession>
<dbReference type="Proteomes" id="UP000030671">
    <property type="component" value="Unassembled WGS sequence"/>
</dbReference>
<gene>
    <name evidence="2" type="ORF">HETIRDRAFT_442522</name>
</gene>
<feature type="compositionally biased region" description="Polar residues" evidence="1">
    <location>
        <begin position="9"/>
        <end position="23"/>
    </location>
</feature>
<keyword evidence="3" id="KW-1185">Reference proteome</keyword>
<dbReference type="EMBL" id="KI925466">
    <property type="protein sequence ID" value="ETW75312.1"/>
    <property type="molecule type" value="Genomic_DNA"/>
</dbReference>
<dbReference type="AlphaFoldDB" id="W4JP30"/>
<evidence type="ECO:0000313" key="3">
    <source>
        <dbReference type="Proteomes" id="UP000030671"/>
    </source>
</evidence>
<reference evidence="2 3" key="1">
    <citation type="journal article" date="2012" name="New Phytol.">
        <title>Insight into trade-off between wood decay and parasitism from the genome of a fungal forest pathogen.</title>
        <authorList>
            <person name="Olson A."/>
            <person name="Aerts A."/>
            <person name="Asiegbu F."/>
            <person name="Belbahri L."/>
            <person name="Bouzid O."/>
            <person name="Broberg A."/>
            <person name="Canback B."/>
            <person name="Coutinho P.M."/>
            <person name="Cullen D."/>
            <person name="Dalman K."/>
            <person name="Deflorio G."/>
            <person name="van Diepen L.T."/>
            <person name="Dunand C."/>
            <person name="Duplessis S."/>
            <person name="Durling M."/>
            <person name="Gonthier P."/>
            <person name="Grimwood J."/>
            <person name="Fossdal C.G."/>
            <person name="Hansson D."/>
            <person name="Henrissat B."/>
            <person name="Hietala A."/>
            <person name="Himmelstrand K."/>
            <person name="Hoffmeister D."/>
            <person name="Hogberg N."/>
            <person name="James T.Y."/>
            <person name="Karlsson M."/>
            <person name="Kohler A."/>
            <person name="Kues U."/>
            <person name="Lee Y.H."/>
            <person name="Lin Y.C."/>
            <person name="Lind M."/>
            <person name="Lindquist E."/>
            <person name="Lombard V."/>
            <person name="Lucas S."/>
            <person name="Lunden K."/>
            <person name="Morin E."/>
            <person name="Murat C."/>
            <person name="Park J."/>
            <person name="Raffaello T."/>
            <person name="Rouze P."/>
            <person name="Salamov A."/>
            <person name="Schmutz J."/>
            <person name="Solheim H."/>
            <person name="Stahlberg J."/>
            <person name="Velez H."/>
            <person name="de Vries R.P."/>
            <person name="Wiebenga A."/>
            <person name="Woodward S."/>
            <person name="Yakovlev I."/>
            <person name="Garbelotto M."/>
            <person name="Martin F."/>
            <person name="Grigoriev I.V."/>
            <person name="Stenlid J."/>
        </authorList>
    </citation>
    <scope>NUCLEOTIDE SEQUENCE [LARGE SCALE GENOMIC DNA]</scope>
    <source>
        <strain evidence="2 3">TC 32-1</strain>
    </source>
</reference>
<dbReference type="RefSeq" id="XP_009552743.1">
    <property type="nucleotide sequence ID" value="XM_009554448.1"/>
</dbReference>
<dbReference type="HOGENOM" id="CLU_1468345_0_0_1"/>
<proteinExistence type="predicted"/>
<sequence>MCDLGGPHQGSTCNSLQRQSIHPQDSLIGNGESLDEMFNRMEFSNSLQRQSIHPQDSLIGNERIINTKTCGKFLTSNKIQDVRQQLCDCVISLDRPQQDLTTEFSTTRLSASFINKTLQRQDLRHPSTATLLYGKIPTSVTSRFIKRQEQDSRQSATTMLSNVSPRSLISRYSKSLTIQPLHEA</sequence>
<name>W4JP30_HETIT</name>
<organism evidence="2 3">
    <name type="scientific">Heterobasidion irregulare (strain TC 32-1)</name>
    <dbReference type="NCBI Taxonomy" id="747525"/>
    <lineage>
        <taxon>Eukaryota</taxon>
        <taxon>Fungi</taxon>
        <taxon>Dikarya</taxon>
        <taxon>Basidiomycota</taxon>
        <taxon>Agaricomycotina</taxon>
        <taxon>Agaricomycetes</taxon>
        <taxon>Russulales</taxon>
        <taxon>Bondarzewiaceae</taxon>
        <taxon>Heterobasidion</taxon>
        <taxon>Heterobasidion annosum species complex</taxon>
    </lineage>
</organism>
<evidence type="ECO:0000256" key="1">
    <source>
        <dbReference type="SAM" id="MobiDB-lite"/>
    </source>
</evidence>
<feature type="region of interest" description="Disordered" evidence="1">
    <location>
        <begin position="1"/>
        <end position="31"/>
    </location>
</feature>
<evidence type="ECO:0000313" key="2">
    <source>
        <dbReference type="EMBL" id="ETW75312.1"/>
    </source>
</evidence>